<dbReference type="Proteomes" id="UP000198856">
    <property type="component" value="Unassembled WGS sequence"/>
</dbReference>
<name>A0A1G8YT22_9EURY</name>
<sequence length="300" mass="32777">MTTVAILGCGYVGIALGETLLRDGTADRVVGVRRSDSGVDAMEAAGIEAIQGDVTTDSTLSALPDVDAVVFAASVGRGSETTARELYVEGQETVLDQLCSRDDPPERYIYTSSTGVYGDHGGDWVDEETPLDPATERQQALADAERLPQESDIDATVVRFAGLYGPDRHRLERYLDGPVTEGVLNLTHRDDAAGAIAFLLDEDAARDDLLLVVDDEPVSKWELADWLATECNEPTPPKQTKAERLADDSLSAGARQRLSADKRCRNRKLRSLGYDLRYPTFREGYRTAIEEYTGTDTQDK</sequence>
<proteinExistence type="predicted"/>
<evidence type="ECO:0000313" key="3">
    <source>
        <dbReference type="Proteomes" id="UP000198856"/>
    </source>
</evidence>
<dbReference type="GO" id="GO:0004029">
    <property type="term" value="F:aldehyde dehydrogenase (NAD+) activity"/>
    <property type="evidence" value="ECO:0007669"/>
    <property type="project" value="TreeGrafter"/>
</dbReference>
<dbReference type="PANTHER" id="PTHR48079">
    <property type="entry name" value="PROTEIN YEEZ"/>
    <property type="match status" value="1"/>
</dbReference>
<reference evidence="2 3" key="1">
    <citation type="submission" date="2016-10" db="EMBL/GenBank/DDBJ databases">
        <authorList>
            <person name="de Groot N.N."/>
        </authorList>
    </citation>
    <scope>NUCLEOTIDE SEQUENCE [LARGE SCALE GENOMIC DNA]</scope>
    <source>
        <strain evidence="2 3">IBRC-M10015</strain>
    </source>
</reference>
<feature type="domain" description="NAD(P)-binding" evidence="1">
    <location>
        <begin position="10"/>
        <end position="202"/>
    </location>
</feature>
<dbReference type="SUPFAM" id="SSF51735">
    <property type="entry name" value="NAD(P)-binding Rossmann-fold domains"/>
    <property type="match status" value="1"/>
</dbReference>
<evidence type="ECO:0000259" key="1">
    <source>
        <dbReference type="Pfam" id="PF13460"/>
    </source>
</evidence>
<dbReference type="InterPro" id="IPR016040">
    <property type="entry name" value="NAD(P)-bd_dom"/>
</dbReference>
<dbReference type="InterPro" id="IPR036291">
    <property type="entry name" value="NAD(P)-bd_dom_sf"/>
</dbReference>
<organism evidence="2 3">
    <name type="scientific">Halovenus aranensis</name>
    <dbReference type="NCBI Taxonomy" id="890420"/>
    <lineage>
        <taxon>Archaea</taxon>
        <taxon>Methanobacteriati</taxon>
        <taxon>Methanobacteriota</taxon>
        <taxon>Stenosarchaea group</taxon>
        <taxon>Halobacteria</taxon>
        <taxon>Halobacteriales</taxon>
        <taxon>Haloarculaceae</taxon>
        <taxon>Halovenus</taxon>
    </lineage>
</organism>
<dbReference type="CDD" id="cd05266">
    <property type="entry name" value="SDR_a4"/>
    <property type="match status" value="1"/>
</dbReference>
<protein>
    <submittedName>
        <fullName evidence="2">Nucleoside-diphosphate-sugar epimerase</fullName>
    </submittedName>
</protein>
<accession>A0A1G8YT22</accession>
<keyword evidence="3" id="KW-1185">Reference proteome</keyword>
<dbReference type="RefSeq" id="WP_092704281.1">
    <property type="nucleotide sequence ID" value="NZ_FNFC01000016.1"/>
</dbReference>
<dbReference type="OrthoDB" id="312526at2157"/>
<dbReference type="GO" id="GO:0005737">
    <property type="term" value="C:cytoplasm"/>
    <property type="evidence" value="ECO:0007669"/>
    <property type="project" value="TreeGrafter"/>
</dbReference>
<dbReference type="AlphaFoldDB" id="A0A1G8YT22"/>
<gene>
    <name evidence="2" type="ORF">SAMN05216226_11623</name>
</gene>
<dbReference type="STRING" id="890420.SAMN05216226_11623"/>
<dbReference type="Pfam" id="PF13460">
    <property type="entry name" value="NAD_binding_10"/>
    <property type="match status" value="1"/>
</dbReference>
<evidence type="ECO:0000313" key="2">
    <source>
        <dbReference type="EMBL" id="SDK06009.1"/>
    </source>
</evidence>
<dbReference type="EMBL" id="FNFC01000016">
    <property type="protein sequence ID" value="SDK06009.1"/>
    <property type="molecule type" value="Genomic_DNA"/>
</dbReference>
<dbReference type="InterPro" id="IPR051783">
    <property type="entry name" value="NAD(P)-dependent_oxidoreduct"/>
</dbReference>
<dbReference type="PANTHER" id="PTHR48079:SF6">
    <property type="entry name" value="NAD(P)-BINDING DOMAIN-CONTAINING PROTEIN-RELATED"/>
    <property type="match status" value="1"/>
</dbReference>
<dbReference type="Gene3D" id="3.40.50.720">
    <property type="entry name" value="NAD(P)-binding Rossmann-like Domain"/>
    <property type="match status" value="1"/>
</dbReference>